<dbReference type="Proteomes" id="UP000191135">
    <property type="component" value="Chromosome"/>
</dbReference>
<evidence type="ECO:0000313" key="3">
    <source>
        <dbReference type="Proteomes" id="UP000191135"/>
    </source>
</evidence>
<feature type="transmembrane region" description="Helical" evidence="1">
    <location>
        <begin position="120"/>
        <end position="141"/>
    </location>
</feature>
<name>A0A1U9Z5L5_9HYPH</name>
<feature type="transmembrane region" description="Helical" evidence="1">
    <location>
        <begin position="226"/>
        <end position="246"/>
    </location>
</feature>
<evidence type="ECO:0000256" key="1">
    <source>
        <dbReference type="SAM" id="Phobius"/>
    </source>
</evidence>
<dbReference type="AlphaFoldDB" id="A0A1U9Z5L5"/>
<keyword evidence="1" id="KW-1133">Transmembrane helix</keyword>
<dbReference type="STRING" id="1122214.Mame_03700"/>
<dbReference type="PANTHER" id="PTHR43535:SF1">
    <property type="entry name" value="PHOSPHATIDATE CYTIDYLYLTRANSFERASE"/>
    <property type="match status" value="1"/>
</dbReference>
<feature type="transmembrane region" description="Helical" evidence="1">
    <location>
        <begin position="148"/>
        <end position="173"/>
    </location>
</feature>
<gene>
    <name evidence="2" type="primary">cdsA_2</name>
    <name evidence="2" type="ORF">Mame_03700</name>
</gene>
<dbReference type="EC" id="2.7.7.41" evidence="2"/>
<proteinExistence type="predicted"/>
<dbReference type="eggNOG" id="COG4589">
    <property type="taxonomic scope" value="Bacteria"/>
</dbReference>
<evidence type="ECO:0000313" key="2">
    <source>
        <dbReference type="EMBL" id="AQZ53005.1"/>
    </source>
</evidence>
<sequence length="317" mass="34855">MSTTAIPELGYMLLAVGLILVVASVTGYVLKRKFSPDGGNDAIENLNARIRAWWAMVALLGIAFLAGKTGVVVLFALLSFAALREFATLTNTTRADHRVLLAAFFVVLPVQYYLVWAERYGIYSIFIPVYAFLFLPILAVLRGDVDDFLVRIAETQWGLMICVFCASHVPALLSLDIPGYDGRNILLIVFLIFVVQMSDVLQYVCGKLLGRHRIAPRLSPSKTVEGFVGGVASATLIGALLSWMTPFSMLEAGLLAFAIALMGFFGGLVMSAIKRDRGVKDWGYLIEGHGGFIDRLDSVVFAAPIFFHLVRFWWSTS</sequence>
<keyword evidence="2" id="KW-0548">Nucleotidyltransferase</keyword>
<feature type="transmembrane region" description="Helical" evidence="1">
    <location>
        <begin position="95"/>
        <end position="114"/>
    </location>
</feature>
<keyword evidence="2" id="KW-0808">Transferase</keyword>
<feature type="transmembrane region" description="Helical" evidence="1">
    <location>
        <begin position="185"/>
        <end position="205"/>
    </location>
</feature>
<dbReference type="OrthoDB" id="9799199at2"/>
<feature type="transmembrane region" description="Helical" evidence="1">
    <location>
        <begin position="12"/>
        <end position="30"/>
    </location>
</feature>
<accession>A0A1U9Z5L5</accession>
<reference evidence="2 3" key="1">
    <citation type="submission" date="2017-03" db="EMBL/GenBank/DDBJ databases">
        <title>Foreign affairs: Plasmid Transfer between Roseobacters and Rhizobia.</title>
        <authorList>
            <person name="Bartling P."/>
            <person name="Bunk B."/>
            <person name="Overmann J."/>
            <person name="Brinkmann H."/>
            <person name="Petersen J."/>
        </authorList>
    </citation>
    <scope>NUCLEOTIDE SEQUENCE [LARGE SCALE GENOMIC DNA]</scope>
    <source>
        <strain evidence="2 3">MACL11</strain>
    </source>
</reference>
<dbReference type="RefSeq" id="WP_018066704.1">
    <property type="nucleotide sequence ID" value="NZ_AQWH01000026.1"/>
</dbReference>
<dbReference type="GO" id="GO:0004605">
    <property type="term" value="F:phosphatidate cytidylyltransferase activity"/>
    <property type="evidence" value="ECO:0007669"/>
    <property type="project" value="UniProtKB-EC"/>
</dbReference>
<keyword evidence="1" id="KW-0472">Membrane</keyword>
<keyword evidence="3" id="KW-1185">Reference proteome</keyword>
<dbReference type="Pfam" id="PF01148">
    <property type="entry name" value="CTP_transf_1"/>
    <property type="match status" value="1"/>
</dbReference>
<organism evidence="2 3">
    <name type="scientific">Martelella mediterranea DSM 17316</name>
    <dbReference type="NCBI Taxonomy" id="1122214"/>
    <lineage>
        <taxon>Bacteria</taxon>
        <taxon>Pseudomonadati</taxon>
        <taxon>Pseudomonadota</taxon>
        <taxon>Alphaproteobacteria</taxon>
        <taxon>Hyphomicrobiales</taxon>
        <taxon>Aurantimonadaceae</taxon>
        <taxon>Martelella</taxon>
    </lineage>
</organism>
<feature type="transmembrane region" description="Helical" evidence="1">
    <location>
        <begin position="252"/>
        <end position="273"/>
    </location>
</feature>
<dbReference type="EMBL" id="CP020330">
    <property type="protein sequence ID" value="AQZ53005.1"/>
    <property type="molecule type" value="Genomic_DNA"/>
</dbReference>
<dbReference type="KEGG" id="mmed:Mame_03700"/>
<dbReference type="PANTHER" id="PTHR43535">
    <property type="entry name" value="PHOSPHATIDATE CYTIDYLYLTRANSFERASE"/>
    <property type="match status" value="1"/>
</dbReference>
<keyword evidence="1" id="KW-0812">Transmembrane</keyword>
<dbReference type="GO" id="GO:0005886">
    <property type="term" value="C:plasma membrane"/>
    <property type="evidence" value="ECO:0007669"/>
    <property type="project" value="TreeGrafter"/>
</dbReference>
<feature type="transmembrane region" description="Helical" evidence="1">
    <location>
        <begin position="50"/>
        <end position="83"/>
    </location>
</feature>
<protein>
    <submittedName>
        <fullName evidence="2">Phosphatidate cytidylyltransferase</fullName>
        <ecNumber evidence="2">2.7.7.41</ecNumber>
    </submittedName>
</protein>
<dbReference type="GO" id="GO:0009273">
    <property type="term" value="P:peptidoglycan-based cell wall biogenesis"/>
    <property type="evidence" value="ECO:0007669"/>
    <property type="project" value="TreeGrafter"/>
</dbReference>